<dbReference type="RefSeq" id="WP_201364726.1">
    <property type="nucleotide sequence ID" value="NZ_BNJJ01000015.1"/>
</dbReference>
<name>A0ABQ3VPX0_9CHLR</name>
<dbReference type="EMBL" id="BNJJ01000015">
    <property type="protein sequence ID" value="GHO87151.1"/>
    <property type="molecule type" value="Genomic_DNA"/>
</dbReference>
<evidence type="ECO:0000256" key="1">
    <source>
        <dbReference type="SAM" id="Coils"/>
    </source>
</evidence>
<keyword evidence="1" id="KW-0175">Coiled coil</keyword>
<gene>
    <name evidence="2" type="ORF">KSZ_51570</name>
</gene>
<organism evidence="2 3">
    <name type="scientific">Dictyobacter formicarum</name>
    <dbReference type="NCBI Taxonomy" id="2778368"/>
    <lineage>
        <taxon>Bacteria</taxon>
        <taxon>Bacillati</taxon>
        <taxon>Chloroflexota</taxon>
        <taxon>Ktedonobacteria</taxon>
        <taxon>Ktedonobacterales</taxon>
        <taxon>Dictyobacteraceae</taxon>
        <taxon>Dictyobacter</taxon>
    </lineage>
</organism>
<proteinExistence type="predicted"/>
<accession>A0ABQ3VPX0</accession>
<reference evidence="2 3" key="1">
    <citation type="journal article" date="2021" name="Int. J. Syst. Evol. Microbiol.">
        <title>Reticulibacter mediterranei gen. nov., sp. nov., within the new family Reticulibacteraceae fam. nov., and Ktedonospora formicarum gen. nov., sp. nov., Ktedonobacter robiniae sp. nov., Dictyobacter formicarum sp. nov. and Dictyobacter arantiisoli sp. nov., belonging to the class Ktedonobacteria.</title>
        <authorList>
            <person name="Yabe S."/>
            <person name="Zheng Y."/>
            <person name="Wang C.M."/>
            <person name="Sakai Y."/>
            <person name="Abe K."/>
            <person name="Yokota A."/>
            <person name="Donadio S."/>
            <person name="Cavaletti L."/>
            <person name="Monciardini P."/>
        </authorList>
    </citation>
    <scope>NUCLEOTIDE SEQUENCE [LARGE SCALE GENOMIC DNA]</scope>
    <source>
        <strain evidence="2 3">SOSP1-9</strain>
    </source>
</reference>
<keyword evidence="3" id="KW-1185">Reference proteome</keyword>
<feature type="coiled-coil region" evidence="1">
    <location>
        <begin position="110"/>
        <end position="137"/>
    </location>
</feature>
<comment type="caution">
    <text evidence="2">The sequence shown here is derived from an EMBL/GenBank/DDBJ whole genome shotgun (WGS) entry which is preliminary data.</text>
</comment>
<evidence type="ECO:0000313" key="2">
    <source>
        <dbReference type="EMBL" id="GHO87151.1"/>
    </source>
</evidence>
<sequence length="296" mass="33154">MTLLPVADGARLLGIHPKTLHHWLKEAHVPLSTHPTDARIKCVMEEHLQQVASLHGRPLQASRPLDVASPLLVPSQVQALSAPKNEREPASTACSLPPSHMQEADQIQRLASLETKVVTLQEQIAQLTLALLQERERSVEHRLTALESFLQPLVGTQLSALSIPGVEQEPPGPQPVPRPLHPVEQRARSRMPPLIEYSAPGTYVIISSQEGEVHLEPNSRAWFDWLATLSSFRFVGPMGRFTEHRGYKDGQQTRYWSASRCVRRHTYKQYLGMTESLTIANLERTAARLQSDIEAR</sequence>
<dbReference type="Proteomes" id="UP000635565">
    <property type="component" value="Unassembled WGS sequence"/>
</dbReference>
<evidence type="ECO:0000313" key="3">
    <source>
        <dbReference type="Proteomes" id="UP000635565"/>
    </source>
</evidence>
<evidence type="ECO:0008006" key="4">
    <source>
        <dbReference type="Google" id="ProtNLM"/>
    </source>
</evidence>
<protein>
    <recommendedName>
        <fullName evidence="4">HTH merR-type domain-containing protein</fullName>
    </recommendedName>
</protein>